<protein>
    <submittedName>
        <fullName evidence="1">Uncharacterized protein</fullName>
    </submittedName>
</protein>
<comment type="caution">
    <text evidence="1">The sequence shown here is derived from an EMBL/GenBank/DDBJ whole genome shotgun (WGS) entry which is preliminary data.</text>
</comment>
<dbReference type="RefSeq" id="WP_369384961.1">
    <property type="nucleotide sequence ID" value="NZ_BBNR01000002.1"/>
</dbReference>
<dbReference type="Proteomes" id="UP000029641">
    <property type="component" value="Unassembled WGS sequence"/>
</dbReference>
<evidence type="ECO:0000313" key="1">
    <source>
        <dbReference type="EMBL" id="GAL65772.1"/>
    </source>
</evidence>
<organism evidence="1 2">
    <name type="scientific">Jejuia pallidilutea</name>
    <dbReference type="NCBI Taxonomy" id="504487"/>
    <lineage>
        <taxon>Bacteria</taxon>
        <taxon>Pseudomonadati</taxon>
        <taxon>Bacteroidota</taxon>
        <taxon>Flavobacteriia</taxon>
        <taxon>Flavobacteriales</taxon>
        <taxon>Flavobacteriaceae</taxon>
        <taxon>Jejuia</taxon>
    </lineage>
</organism>
<name>A0A090WE16_9FLAO</name>
<dbReference type="AlphaFoldDB" id="A0A090WE16"/>
<accession>A0A090WE16</accession>
<sequence length="40" mass="4564">MAQNEKAKRCENCIVRQFNSLGAMSKEELKHVSNAKITKK</sequence>
<reference evidence="1 2" key="1">
    <citation type="journal article" date="2014" name="Genome Announc.">
        <title>Draft Genome Sequence of Marine Flavobacterium Jejuia pallidilutea Strain 11shimoA1 and Pigmentation Mutants.</title>
        <authorList>
            <person name="Takatani N."/>
            <person name="Nakanishi M."/>
            <person name="Meirelles P."/>
            <person name="Mino S."/>
            <person name="Suda W."/>
            <person name="Oshima K."/>
            <person name="Hattori M."/>
            <person name="Ohkuma M."/>
            <person name="Hosokawa M."/>
            <person name="Miyashita K."/>
            <person name="Thompson F.L."/>
            <person name="Niwa A."/>
            <person name="Sawabe T."/>
            <person name="Sawabe T."/>
        </authorList>
    </citation>
    <scope>NUCLEOTIDE SEQUENCE [LARGE SCALE GENOMIC DNA]</scope>
    <source>
        <strain evidence="1 2">JCM 19301</strain>
    </source>
</reference>
<dbReference type="EMBL" id="BBNR01000002">
    <property type="protein sequence ID" value="GAL65772.1"/>
    <property type="molecule type" value="Genomic_DNA"/>
</dbReference>
<proteinExistence type="predicted"/>
<gene>
    <name evidence="1" type="ORF">JCM19301_3457</name>
</gene>
<evidence type="ECO:0000313" key="2">
    <source>
        <dbReference type="Proteomes" id="UP000029641"/>
    </source>
</evidence>